<dbReference type="EC" id="3.2.2.27" evidence="3"/>
<dbReference type="SMART" id="SM00987">
    <property type="entry name" value="UreE_C"/>
    <property type="match status" value="1"/>
</dbReference>
<keyword evidence="8" id="KW-0378">Hydrolase</keyword>
<dbReference type="InterPro" id="IPR005122">
    <property type="entry name" value="Uracil-DNA_glycosylase-like"/>
</dbReference>
<gene>
    <name evidence="14" type="ORF">EV686_103225</name>
</gene>
<organism evidence="14 15">
    <name type="scientific">Paracandidimonas soli</name>
    <dbReference type="NCBI Taxonomy" id="1917182"/>
    <lineage>
        <taxon>Bacteria</taxon>
        <taxon>Pseudomonadati</taxon>
        <taxon>Pseudomonadota</taxon>
        <taxon>Betaproteobacteria</taxon>
        <taxon>Burkholderiales</taxon>
        <taxon>Alcaligenaceae</taxon>
        <taxon>Paracandidimonas</taxon>
    </lineage>
</organism>
<dbReference type="Proteomes" id="UP000294692">
    <property type="component" value="Unassembled WGS sequence"/>
</dbReference>
<keyword evidence="6" id="KW-0479">Metal-binding</keyword>
<keyword evidence="11" id="KW-0234">DNA repair</keyword>
<dbReference type="InterPro" id="IPR036895">
    <property type="entry name" value="Uracil-DNA_glycosylase-like_sf"/>
</dbReference>
<evidence type="ECO:0000256" key="12">
    <source>
        <dbReference type="SAM" id="MobiDB-lite"/>
    </source>
</evidence>
<proteinExistence type="inferred from homology"/>
<evidence type="ECO:0000256" key="2">
    <source>
        <dbReference type="ARBA" id="ARBA00006521"/>
    </source>
</evidence>
<comment type="catalytic activity">
    <reaction evidence="1">
        <text>Hydrolyzes single-stranded DNA or mismatched double-stranded DNA and polynucleotides, releasing free uracil.</text>
        <dbReference type="EC" id="3.2.2.27"/>
    </reaction>
</comment>
<keyword evidence="10" id="KW-0411">Iron-sulfur</keyword>
<dbReference type="GO" id="GO:0046872">
    <property type="term" value="F:metal ion binding"/>
    <property type="evidence" value="ECO:0007669"/>
    <property type="project" value="UniProtKB-KW"/>
</dbReference>
<dbReference type="Pfam" id="PF03167">
    <property type="entry name" value="UDG"/>
    <property type="match status" value="1"/>
</dbReference>
<feature type="compositionally biased region" description="Polar residues" evidence="12">
    <location>
        <begin position="31"/>
        <end position="43"/>
    </location>
</feature>
<accession>A0A4R3VAN5</accession>
<evidence type="ECO:0000256" key="9">
    <source>
        <dbReference type="ARBA" id="ARBA00023004"/>
    </source>
</evidence>
<evidence type="ECO:0000256" key="5">
    <source>
        <dbReference type="ARBA" id="ARBA00022485"/>
    </source>
</evidence>
<feature type="domain" description="Uracil-DNA glycosylase-like" evidence="13">
    <location>
        <begin position="143"/>
        <end position="296"/>
    </location>
</feature>
<evidence type="ECO:0000256" key="8">
    <source>
        <dbReference type="ARBA" id="ARBA00022801"/>
    </source>
</evidence>
<feature type="compositionally biased region" description="Low complexity" evidence="12">
    <location>
        <begin position="53"/>
        <end position="70"/>
    </location>
</feature>
<dbReference type="EMBL" id="SMBX01000003">
    <property type="protein sequence ID" value="TCV00644.1"/>
    <property type="molecule type" value="Genomic_DNA"/>
</dbReference>
<feature type="region of interest" description="Disordered" evidence="12">
    <location>
        <begin position="31"/>
        <end position="72"/>
    </location>
</feature>
<keyword evidence="5" id="KW-0004">4Fe-4S</keyword>
<dbReference type="GO" id="GO:0004844">
    <property type="term" value="F:uracil DNA N-glycosylase activity"/>
    <property type="evidence" value="ECO:0007669"/>
    <property type="project" value="UniProtKB-EC"/>
</dbReference>
<dbReference type="InterPro" id="IPR051536">
    <property type="entry name" value="UDG_Type-4/5"/>
</dbReference>
<evidence type="ECO:0000256" key="3">
    <source>
        <dbReference type="ARBA" id="ARBA00012030"/>
    </source>
</evidence>
<evidence type="ECO:0000256" key="6">
    <source>
        <dbReference type="ARBA" id="ARBA00022723"/>
    </source>
</evidence>
<name>A0A4R3VAN5_9BURK</name>
<dbReference type="GO" id="GO:0051539">
    <property type="term" value="F:4 iron, 4 sulfur cluster binding"/>
    <property type="evidence" value="ECO:0007669"/>
    <property type="project" value="UniProtKB-KW"/>
</dbReference>
<reference evidence="14 15" key="1">
    <citation type="submission" date="2019-03" db="EMBL/GenBank/DDBJ databases">
        <title>Genomic Encyclopedia of Type Strains, Phase IV (KMG-IV): sequencing the most valuable type-strain genomes for metagenomic binning, comparative biology and taxonomic classification.</title>
        <authorList>
            <person name="Goeker M."/>
        </authorList>
    </citation>
    <scope>NUCLEOTIDE SEQUENCE [LARGE SCALE GENOMIC DNA]</scope>
    <source>
        <strain evidence="14 15">DSM 100048</strain>
    </source>
</reference>
<evidence type="ECO:0000259" key="13">
    <source>
        <dbReference type="SMART" id="SM00986"/>
    </source>
</evidence>
<evidence type="ECO:0000256" key="11">
    <source>
        <dbReference type="ARBA" id="ARBA00023204"/>
    </source>
</evidence>
<evidence type="ECO:0000256" key="1">
    <source>
        <dbReference type="ARBA" id="ARBA00001400"/>
    </source>
</evidence>
<dbReference type="PANTHER" id="PTHR33693:SF1">
    <property type="entry name" value="TYPE-4 URACIL-DNA GLYCOSYLASE"/>
    <property type="match status" value="1"/>
</dbReference>
<dbReference type="SUPFAM" id="SSF52141">
    <property type="entry name" value="Uracil-DNA glycosylase-like"/>
    <property type="match status" value="1"/>
</dbReference>
<dbReference type="PANTHER" id="PTHR33693">
    <property type="entry name" value="TYPE-5 URACIL-DNA GLYCOSYLASE"/>
    <property type="match status" value="1"/>
</dbReference>
<evidence type="ECO:0000256" key="7">
    <source>
        <dbReference type="ARBA" id="ARBA00022763"/>
    </source>
</evidence>
<comment type="caution">
    <text evidence="14">The sequence shown here is derived from an EMBL/GenBank/DDBJ whole genome shotgun (WGS) entry which is preliminary data.</text>
</comment>
<evidence type="ECO:0000256" key="10">
    <source>
        <dbReference type="ARBA" id="ARBA00023014"/>
    </source>
</evidence>
<keyword evidence="15" id="KW-1185">Reference proteome</keyword>
<protein>
    <recommendedName>
        <fullName evidence="4">Type-4 uracil-DNA glycosylase</fullName>
        <ecNumber evidence="3">3.2.2.27</ecNumber>
    </recommendedName>
</protein>
<dbReference type="CDD" id="cd10030">
    <property type="entry name" value="UDG-F4_TTUDGA_SPO1dp_like"/>
    <property type="match status" value="1"/>
</dbReference>
<evidence type="ECO:0000313" key="15">
    <source>
        <dbReference type="Proteomes" id="UP000294692"/>
    </source>
</evidence>
<dbReference type="GO" id="GO:0006281">
    <property type="term" value="P:DNA repair"/>
    <property type="evidence" value="ECO:0007669"/>
    <property type="project" value="UniProtKB-KW"/>
</dbReference>
<dbReference type="NCBIfam" id="TIGR00758">
    <property type="entry name" value="UDG_fam4"/>
    <property type="match status" value="1"/>
</dbReference>
<dbReference type="InterPro" id="IPR005273">
    <property type="entry name" value="Ura-DNA_glyco_family4"/>
</dbReference>
<dbReference type="AlphaFoldDB" id="A0A4R3VAN5"/>
<sequence length="304" mass="32015">MPEAPELGSLQLAWLEELGLDRRLLSRYTVRTETAPAQETPKQAGSPEAAHIPGVAAGDAASSAPAADSASTRDGVAAARGLLRSLLGKKDAAPLPLPAVPEDRPSAKTTEAAPEPGTLDALRHAVLHCQACALHQDRGTGVFGEGNTQSPAWLVIGEAPGTMDDRVGAPFQGRSGELLRAMLKAAGADASADVFFTNVVKCRPIANRPPVAEEVAQCGLHLRSQVALLQPGRILALGRVAAAALTGQDADLESLRGKVWQYECVSGRRIPVIATYHPGWLLTHPYHKAGAWQDLRLARDLGKD</sequence>
<evidence type="ECO:0000313" key="14">
    <source>
        <dbReference type="EMBL" id="TCV00644.1"/>
    </source>
</evidence>
<dbReference type="SMART" id="SM00986">
    <property type="entry name" value="UDG"/>
    <property type="match status" value="1"/>
</dbReference>
<keyword evidence="7" id="KW-0227">DNA damage</keyword>
<evidence type="ECO:0000256" key="4">
    <source>
        <dbReference type="ARBA" id="ARBA00019403"/>
    </source>
</evidence>
<keyword evidence="9" id="KW-0408">Iron</keyword>
<feature type="region of interest" description="Disordered" evidence="12">
    <location>
        <begin position="93"/>
        <end position="114"/>
    </location>
</feature>
<comment type="similarity">
    <text evidence="2">Belongs to the uracil-DNA glycosylase (UDG) superfamily. Type 4 (UDGa) family.</text>
</comment>
<dbReference type="Gene3D" id="3.40.470.10">
    <property type="entry name" value="Uracil-DNA glycosylase-like domain"/>
    <property type="match status" value="1"/>
</dbReference>